<accession>A0A8S9HGU3</accession>
<evidence type="ECO:0000313" key="1">
    <source>
        <dbReference type="EMBL" id="KAF2555917.1"/>
    </source>
</evidence>
<dbReference type="PANTHER" id="PTHR47697:SF1">
    <property type="entry name" value="OS03G0340700 PROTEIN"/>
    <property type="match status" value="1"/>
</dbReference>
<dbReference type="Gene3D" id="1.25.40.10">
    <property type="entry name" value="Tetratricopeptide repeat domain"/>
    <property type="match status" value="1"/>
</dbReference>
<proteinExistence type="predicted"/>
<dbReference type="AlphaFoldDB" id="A0A8S9HGU3"/>
<reference evidence="1" key="1">
    <citation type="submission" date="2019-12" db="EMBL/GenBank/DDBJ databases">
        <title>Genome sequencing and annotation of Brassica cretica.</title>
        <authorList>
            <person name="Studholme D.J."/>
            <person name="Sarris P.F."/>
        </authorList>
    </citation>
    <scope>NUCLEOTIDE SEQUENCE</scope>
    <source>
        <strain evidence="1">PFS-001/15</strain>
        <tissue evidence="1">Leaf</tissue>
    </source>
</reference>
<dbReference type="EMBL" id="QGKW02001940">
    <property type="protein sequence ID" value="KAF2555917.1"/>
    <property type="molecule type" value="Genomic_DNA"/>
</dbReference>
<gene>
    <name evidence="1" type="ORF">F2Q68_00017553</name>
</gene>
<evidence type="ECO:0000313" key="2">
    <source>
        <dbReference type="Proteomes" id="UP000712281"/>
    </source>
</evidence>
<sequence>MVDRFYFSVMVNRNNAAVVSWESEHHETLPYGSKIKLLPGHYADAIKWLSWAVILMEKTGDEAGSAEVLPTRASCYNKEVGEYKKAVSDCTKVCVLFVDLWC</sequence>
<dbReference type="Proteomes" id="UP000712281">
    <property type="component" value="Unassembled WGS sequence"/>
</dbReference>
<dbReference type="InterPro" id="IPR011990">
    <property type="entry name" value="TPR-like_helical_dom_sf"/>
</dbReference>
<protein>
    <submittedName>
        <fullName evidence="1">Uncharacterized protein</fullName>
    </submittedName>
</protein>
<dbReference type="PANTHER" id="PTHR47697">
    <property type="entry name" value="OS03G0340700 PROTEIN"/>
    <property type="match status" value="1"/>
</dbReference>
<organism evidence="1 2">
    <name type="scientific">Brassica cretica</name>
    <name type="common">Mustard</name>
    <dbReference type="NCBI Taxonomy" id="69181"/>
    <lineage>
        <taxon>Eukaryota</taxon>
        <taxon>Viridiplantae</taxon>
        <taxon>Streptophyta</taxon>
        <taxon>Embryophyta</taxon>
        <taxon>Tracheophyta</taxon>
        <taxon>Spermatophyta</taxon>
        <taxon>Magnoliopsida</taxon>
        <taxon>eudicotyledons</taxon>
        <taxon>Gunneridae</taxon>
        <taxon>Pentapetalae</taxon>
        <taxon>rosids</taxon>
        <taxon>malvids</taxon>
        <taxon>Brassicales</taxon>
        <taxon>Brassicaceae</taxon>
        <taxon>Brassiceae</taxon>
        <taxon>Brassica</taxon>
    </lineage>
</organism>
<comment type="caution">
    <text evidence="1">The sequence shown here is derived from an EMBL/GenBank/DDBJ whole genome shotgun (WGS) entry which is preliminary data.</text>
</comment>
<name>A0A8S9HGU3_BRACR</name>